<gene>
    <name evidence="1" type="ORF">OLEA9_A051800</name>
</gene>
<comment type="caution">
    <text evidence="1">The sequence shown here is derived from an EMBL/GenBank/DDBJ whole genome shotgun (WGS) entry which is preliminary data.</text>
</comment>
<sequence>MVLHMKINEDRSKQAVEFYDFLQVNTDNSNRSEVIDHARKFHEDEVVLEPTATQNQTKADAAVPFIDFLSVCRDSS</sequence>
<dbReference type="Proteomes" id="UP000594638">
    <property type="component" value="Unassembled WGS sequence"/>
</dbReference>
<dbReference type="EMBL" id="CACTIH010003661">
    <property type="protein sequence ID" value="CAA2980995.1"/>
    <property type="molecule type" value="Genomic_DNA"/>
</dbReference>
<dbReference type="AlphaFoldDB" id="A0A8S0RP02"/>
<proteinExistence type="predicted"/>
<evidence type="ECO:0000313" key="2">
    <source>
        <dbReference type="Proteomes" id="UP000594638"/>
    </source>
</evidence>
<organism evidence="1 2">
    <name type="scientific">Olea europaea subsp. europaea</name>
    <dbReference type="NCBI Taxonomy" id="158383"/>
    <lineage>
        <taxon>Eukaryota</taxon>
        <taxon>Viridiplantae</taxon>
        <taxon>Streptophyta</taxon>
        <taxon>Embryophyta</taxon>
        <taxon>Tracheophyta</taxon>
        <taxon>Spermatophyta</taxon>
        <taxon>Magnoliopsida</taxon>
        <taxon>eudicotyledons</taxon>
        <taxon>Gunneridae</taxon>
        <taxon>Pentapetalae</taxon>
        <taxon>asterids</taxon>
        <taxon>lamiids</taxon>
        <taxon>Lamiales</taxon>
        <taxon>Oleaceae</taxon>
        <taxon>Oleeae</taxon>
        <taxon>Olea</taxon>
    </lineage>
</organism>
<dbReference type="OrthoDB" id="10561606at2759"/>
<accession>A0A8S0RP02</accession>
<reference evidence="1 2" key="1">
    <citation type="submission" date="2019-12" db="EMBL/GenBank/DDBJ databases">
        <authorList>
            <person name="Alioto T."/>
            <person name="Alioto T."/>
            <person name="Gomez Garrido J."/>
        </authorList>
    </citation>
    <scope>NUCLEOTIDE SEQUENCE [LARGE SCALE GENOMIC DNA]</scope>
</reference>
<name>A0A8S0RP02_OLEEU</name>
<keyword evidence="2" id="KW-1185">Reference proteome</keyword>
<dbReference type="Gramene" id="OE9A051800T1">
    <property type="protein sequence ID" value="OE9A051800C1"/>
    <property type="gene ID" value="OE9A051800"/>
</dbReference>
<protein>
    <submittedName>
        <fullName evidence="1">Uncharacterized protein</fullName>
    </submittedName>
</protein>
<evidence type="ECO:0000313" key="1">
    <source>
        <dbReference type="EMBL" id="CAA2980995.1"/>
    </source>
</evidence>